<name>A0AAW2HHB7_9NEOP</name>
<evidence type="ECO:0000259" key="1">
    <source>
        <dbReference type="PROSITE" id="PS50878"/>
    </source>
</evidence>
<organism evidence="2">
    <name type="scientific">Menopon gallinae</name>
    <name type="common">poultry shaft louse</name>
    <dbReference type="NCBI Taxonomy" id="328185"/>
    <lineage>
        <taxon>Eukaryota</taxon>
        <taxon>Metazoa</taxon>
        <taxon>Ecdysozoa</taxon>
        <taxon>Arthropoda</taxon>
        <taxon>Hexapoda</taxon>
        <taxon>Insecta</taxon>
        <taxon>Pterygota</taxon>
        <taxon>Neoptera</taxon>
        <taxon>Paraneoptera</taxon>
        <taxon>Psocodea</taxon>
        <taxon>Troctomorpha</taxon>
        <taxon>Phthiraptera</taxon>
        <taxon>Amblycera</taxon>
        <taxon>Menoponidae</taxon>
        <taxon>Menopon</taxon>
    </lineage>
</organism>
<feature type="domain" description="Reverse transcriptase" evidence="1">
    <location>
        <begin position="1"/>
        <end position="109"/>
    </location>
</feature>
<dbReference type="GO" id="GO:0071897">
    <property type="term" value="P:DNA biosynthetic process"/>
    <property type="evidence" value="ECO:0007669"/>
    <property type="project" value="UniProtKB-ARBA"/>
</dbReference>
<dbReference type="InterPro" id="IPR043502">
    <property type="entry name" value="DNA/RNA_pol_sf"/>
</dbReference>
<dbReference type="EMBL" id="JARGDH010000004">
    <property type="protein sequence ID" value="KAL0269080.1"/>
    <property type="molecule type" value="Genomic_DNA"/>
</dbReference>
<comment type="caution">
    <text evidence="2">The sequence shown here is derived from an EMBL/GenBank/DDBJ whole genome shotgun (WGS) entry which is preliminary data.</text>
</comment>
<proteinExistence type="predicted"/>
<gene>
    <name evidence="2" type="ORF">PYX00_006916</name>
</gene>
<protein>
    <recommendedName>
        <fullName evidence="1">Reverse transcriptase domain-containing protein</fullName>
    </recommendedName>
</protein>
<dbReference type="InterPro" id="IPR043128">
    <property type="entry name" value="Rev_trsase/Diguanyl_cyclase"/>
</dbReference>
<dbReference type="PANTHER" id="PTHR33064:SF29">
    <property type="entry name" value="PEPTIDASE A2 DOMAIN-CONTAINING PROTEIN-RELATED"/>
    <property type="match status" value="1"/>
</dbReference>
<dbReference type="PROSITE" id="PS50878">
    <property type="entry name" value="RT_POL"/>
    <property type="match status" value="1"/>
</dbReference>
<dbReference type="SUPFAM" id="SSF56672">
    <property type="entry name" value="DNA/RNA polymerases"/>
    <property type="match status" value="1"/>
</dbReference>
<dbReference type="AlphaFoldDB" id="A0AAW2HHB7"/>
<accession>A0AAW2HHB7</accession>
<dbReference type="InterPro" id="IPR051320">
    <property type="entry name" value="Viral_Replic_Matur_Polypro"/>
</dbReference>
<dbReference type="Gene3D" id="3.30.70.270">
    <property type="match status" value="2"/>
</dbReference>
<sequence length="212" mass="24695">MAVDYRDVNAMSQLDAFPYKRHNSQESQGKDIVVRPNSTRSKGLMEAVLGNLEFVGCYLDDLIVFSKTIEEHKRHLEQVFDILDRENLRLNEEKRQFGVTALEYLGLNVDGGKRAITTTNKEKIVPFPRPRNQRQAKTFICLASYYRDLIHNFAYLAKPIQDTGNVKFQWREEQEAAFEQSRRRSDDSGARGEEVHCHHGRVRYDHGRCFKT</sequence>
<evidence type="ECO:0000313" key="2">
    <source>
        <dbReference type="EMBL" id="KAL0269080.1"/>
    </source>
</evidence>
<reference evidence="2" key="1">
    <citation type="journal article" date="2024" name="Gigascience">
        <title>Chromosome-level genome of the poultry shaft louse Menopon gallinae provides insight into the host-switching and adaptive evolution of parasitic lice.</title>
        <authorList>
            <person name="Xu Y."/>
            <person name="Ma L."/>
            <person name="Liu S."/>
            <person name="Liang Y."/>
            <person name="Liu Q."/>
            <person name="He Z."/>
            <person name="Tian L."/>
            <person name="Duan Y."/>
            <person name="Cai W."/>
            <person name="Li H."/>
            <person name="Song F."/>
        </authorList>
    </citation>
    <scope>NUCLEOTIDE SEQUENCE</scope>
    <source>
        <strain evidence="2">Cailab_2023a</strain>
    </source>
</reference>
<dbReference type="Pfam" id="PF00078">
    <property type="entry name" value="RVT_1"/>
    <property type="match status" value="1"/>
</dbReference>
<dbReference type="InterPro" id="IPR000477">
    <property type="entry name" value="RT_dom"/>
</dbReference>
<dbReference type="PANTHER" id="PTHR33064">
    <property type="entry name" value="POL PROTEIN"/>
    <property type="match status" value="1"/>
</dbReference>
<dbReference type="FunFam" id="3.30.70.270:FF:000003">
    <property type="entry name" value="Transposon Ty3-G Gag-Pol polyprotein"/>
    <property type="match status" value="1"/>
</dbReference>